<evidence type="ECO:0008006" key="2">
    <source>
        <dbReference type="Google" id="ProtNLM"/>
    </source>
</evidence>
<organism evidence="1">
    <name type="scientific">marine sediment metagenome</name>
    <dbReference type="NCBI Taxonomy" id="412755"/>
    <lineage>
        <taxon>unclassified sequences</taxon>
        <taxon>metagenomes</taxon>
        <taxon>ecological metagenomes</taxon>
    </lineage>
</organism>
<reference evidence="1" key="1">
    <citation type="journal article" date="2015" name="Nature">
        <title>Complex archaea that bridge the gap between prokaryotes and eukaryotes.</title>
        <authorList>
            <person name="Spang A."/>
            <person name="Saw J.H."/>
            <person name="Jorgensen S.L."/>
            <person name="Zaremba-Niedzwiedzka K."/>
            <person name="Martijn J."/>
            <person name="Lind A.E."/>
            <person name="van Eijk R."/>
            <person name="Schleper C."/>
            <person name="Guy L."/>
            <person name="Ettema T.J."/>
        </authorList>
    </citation>
    <scope>NUCLEOTIDE SEQUENCE</scope>
</reference>
<protein>
    <recommendedName>
        <fullName evidence="2">Sulfotransferase domain-containing protein</fullName>
    </recommendedName>
</protein>
<dbReference type="Gene3D" id="3.40.50.300">
    <property type="entry name" value="P-loop containing nucleotide triphosphate hydrolases"/>
    <property type="match status" value="1"/>
</dbReference>
<dbReference type="InterPro" id="IPR027417">
    <property type="entry name" value="P-loop_NTPase"/>
</dbReference>
<evidence type="ECO:0000313" key="1">
    <source>
        <dbReference type="EMBL" id="KKM77187.1"/>
    </source>
</evidence>
<comment type="caution">
    <text evidence="1">The sequence shown here is derived from an EMBL/GenBank/DDBJ whole genome shotgun (WGS) entry which is preliminary data.</text>
</comment>
<accession>A0A0F9N6X8</accession>
<proteinExistence type="predicted"/>
<name>A0A0F9N6X8_9ZZZZ</name>
<sequence length="223" mass="27121">MNKYQYPIMSTYESRMNSMPIFISFCRTGTHLLKFLLENCFDTHGLSSGVQRKYNSYMWFHEHDIHCLMPIFNKVLYLYRNPVEVISSFVYVEKRKELNKNYSIKEIMIVLTNLYKKQLEKYLINYPNEVVSIRYERLLKGYDEFQIACNYFNVDIDRQKFNDVYRIATKEKVIESVNHFSGFYGKFLLSNEYEEYKINFKKKYTNIINDIIFENNKFSQFFK</sequence>
<gene>
    <name evidence="1" type="ORF">LCGC14_1372630</name>
</gene>
<dbReference type="SUPFAM" id="SSF52540">
    <property type="entry name" value="P-loop containing nucleoside triphosphate hydrolases"/>
    <property type="match status" value="1"/>
</dbReference>
<dbReference type="AlphaFoldDB" id="A0A0F9N6X8"/>
<dbReference type="EMBL" id="LAZR01008682">
    <property type="protein sequence ID" value="KKM77187.1"/>
    <property type="molecule type" value="Genomic_DNA"/>
</dbReference>